<feature type="repeat" description="PPR" evidence="3">
    <location>
        <begin position="411"/>
        <end position="445"/>
    </location>
</feature>
<feature type="repeat" description="PPR" evidence="3">
    <location>
        <begin position="377"/>
        <end position="407"/>
    </location>
</feature>
<dbReference type="Pfam" id="PF12854">
    <property type="entry name" value="PPR_1"/>
    <property type="match status" value="1"/>
</dbReference>
<comment type="caution">
    <text evidence="4">The sequence shown here is derived from an EMBL/GenBank/DDBJ whole genome shotgun (WGS) entry which is preliminary data.</text>
</comment>
<feature type="repeat" description="PPR" evidence="3">
    <location>
        <begin position="975"/>
        <end position="1009"/>
    </location>
</feature>
<comment type="similarity">
    <text evidence="1">Belongs to the PPR family. P subfamily.</text>
</comment>
<dbReference type="Pfam" id="PF01535">
    <property type="entry name" value="PPR"/>
    <property type="match status" value="5"/>
</dbReference>
<accession>A0AAD3XP58</accession>
<feature type="repeat" description="PPR" evidence="3">
    <location>
        <begin position="481"/>
        <end position="515"/>
    </location>
</feature>
<reference evidence="4" key="1">
    <citation type="submission" date="2023-05" db="EMBL/GenBank/DDBJ databases">
        <title>Nepenthes gracilis genome sequencing.</title>
        <authorList>
            <person name="Fukushima K."/>
        </authorList>
    </citation>
    <scope>NUCLEOTIDE SEQUENCE</scope>
    <source>
        <strain evidence="4">SING2019-196</strain>
    </source>
</reference>
<name>A0AAD3XP58_NEPGR</name>
<dbReference type="InterPro" id="IPR050872">
    <property type="entry name" value="PPR_P_subfamily"/>
</dbReference>
<feature type="repeat" description="PPR" evidence="3">
    <location>
        <begin position="870"/>
        <end position="904"/>
    </location>
</feature>
<keyword evidence="2" id="KW-0677">Repeat</keyword>
<evidence type="ECO:0000256" key="2">
    <source>
        <dbReference type="ARBA" id="ARBA00022737"/>
    </source>
</evidence>
<dbReference type="EMBL" id="BSYO01000011">
    <property type="protein sequence ID" value="GMH11446.1"/>
    <property type="molecule type" value="Genomic_DNA"/>
</dbReference>
<feature type="repeat" description="PPR" evidence="3">
    <location>
        <begin position="761"/>
        <end position="797"/>
    </location>
</feature>
<dbReference type="Proteomes" id="UP001279734">
    <property type="component" value="Unassembled WGS sequence"/>
</dbReference>
<evidence type="ECO:0000256" key="3">
    <source>
        <dbReference type="PROSITE-ProRule" id="PRU00708"/>
    </source>
</evidence>
<gene>
    <name evidence="4" type="ORF">Nepgr_013287</name>
</gene>
<sequence>MLYVTKVRSFNSIRTNRCHYASVFNFSTLSEKEKSSKLHIHEPQTKKKIVSKDNIYLFDEIIDILGSENLIIDRSFPGQSISKEPVVGIADKFEGHGYCTQGVRENAHEKFDVGSKMMPGKRDFQMQSSREYDVSATVNKITEIVRAEKEGISLEERLDNSGFEIGSEITDKVLKRCFKVPRMAMRFFNWVKLRNERSCSAETYNTMLYIAGEAKEFELVEELVEEMEENKFEKDAKTWTILLMHYGKANLTGKALLIFEKMKRSGCEPDAKAYRLIIRLLSAEGKDEIAFEFYKEMVQKHMGQELDIGSYQLLLNCLACSGDLASMRSVADDMMRASQIPEHDVYLCVLKSLCISKRIREALELIRDLKNKNLTLNPEYFQTLVKGLCVSNRIDDAVEIFGIMKKRNMVNEKVYGIIISGYLRRKDITKALNLFHDMKESGILPATSTYTELIQHLFNQNEYERGFALFDEMLERGIKLDSVAFMAIIVGHIRQNSISLAWQVFKSMEEKGIRATYKFYSIFIKELCKTSMADEVLKVLKNMQDSEILIDERIFSLVISYLERKRETVKAEEVKKMQSCCKLRPVHCNVYNNDISQEETHNIGFNSIEPKRDCLLLEPLPNAYNNEDLHKICLVLSSSKDWHAMEEALNKCKIHFTSSLVVEILRNCSLQRCALLHFFSWVRKQPGYRHTTETYNMAIKIAGRGKDFRHMRILFHEMNRNSCTITSNTWTTMIMLYGRVGLTDIALRNFNEMKASGIKPTASTYKYLILSLCGRRGRNVDEAIKLFQTMISAGLVPDKELIESYFDCLCKSDKLLDARSCMYSLGKKVGFTIPLCYSLLTRALIRGGKLEEALALMDEVEGDDNRSTLHHYVYGSLVNGLLQKGWLEEALAVVESMKQAGIHPTVHVYTSLIVHFFKENQIQRALDIFNKMWDEGCHPTVVTYSALICGFMNARNFVDALNLFRRMKVKGPLPDFKTYSMLITRLCNAGRSENALQLLSEMLDDGIFPSNINFRTIYFGLNREGKHRLARAVLQQKRDLVSRRQFNVGLMLK</sequence>
<dbReference type="Pfam" id="PF13041">
    <property type="entry name" value="PPR_2"/>
    <property type="match status" value="5"/>
</dbReference>
<dbReference type="PROSITE" id="PS51375">
    <property type="entry name" value="PPR"/>
    <property type="match status" value="12"/>
</dbReference>
<protein>
    <recommendedName>
        <fullName evidence="6">Pentatricopeptide repeat-containing protein</fullName>
    </recommendedName>
</protein>
<evidence type="ECO:0008006" key="6">
    <source>
        <dbReference type="Google" id="ProtNLM"/>
    </source>
</evidence>
<dbReference type="SUPFAM" id="SSF48452">
    <property type="entry name" value="TPR-like"/>
    <property type="match status" value="1"/>
</dbReference>
<evidence type="ECO:0000313" key="5">
    <source>
        <dbReference type="Proteomes" id="UP001279734"/>
    </source>
</evidence>
<feature type="repeat" description="PPR" evidence="3">
    <location>
        <begin position="200"/>
        <end position="234"/>
    </location>
</feature>
<dbReference type="NCBIfam" id="TIGR00756">
    <property type="entry name" value="PPR"/>
    <property type="match status" value="11"/>
</dbReference>
<feature type="repeat" description="PPR" evidence="3">
    <location>
        <begin position="905"/>
        <end position="939"/>
    </location>
</feature>
<dbReference type="AlphaFoldDB" id="A0AAD3XP58"/>
<dbReference type="Gene3D" id="1.25.40.10">
    <property type="entry name" value="Tetratricopeptide repeat domain"/>
    <property type="match status" value="7"/>
</dbReference>
<dbReference type="InterPro" id="IPR011990">
    <property type="entry name" value="TPR-like_helical_dom_sf"/>
</dbReference>
<feature type="repeat" description="PPR" evidence="3">
    <location>
        <begin position="446"/>
        <end position="480"/>
    </location>
</feature>
<feature type="repeat" description="PPR" evidence="3">
    <location>
        <begin position="940"/>
        <end position="974"/>
    </location>
</feature>
<keyword evidence="5" id="KW-1185">Reference proteome</keyword>
<dbReference type="PANTHER" id="PTHR46128">
    <property type="entry name" value="MITOCHONDRIAL GROUP I INTRON SPLICING FACTOR CCM1"/>
    <property type="match status" value="1"/>
</dbReference>
<proteinExistence type="inferred from homology"/>
<evidence type="ECO:0000313" key="4">
    <source>
        <dbReference type="EMBL" id="GMH11446.1"/>
    </source>
</evidence>
<evidence type="ECO:0000256" key="1">
    <source>
        <dbReference type="ARBA" id="ARBA00007626"/>
    </source>
</evidence>
<dbReference type="InterPro" id="IPR002885">
    <property type="entry name" value="PPR_rpt"/>
</dbReference>
<organism evidence="4 5">
    <name type="scientific">Nepenthes gracilis</name>
    <name type="common">Slender pitcher plant</name>
    <dbReference type="NCBI Taxonomy" id="150966"/>
    <lineage>
        <taxon>Eukaryota</taxon>
        <taxon>Viridiplantae</taxon>
        <taxon>Streptophyta</taxon>
        <taxon>Embryophyta</taxon>
        <taxon>Tracheophyta</taxon>
        <taxon>Spermatophyta</taxon>
        <taxon>Magnoliopsida</taxon>
        <taxon>eudicotyledons</taxon>
        <taxon>Gunneridae</taxon>
        <taxon>Pentapetalae</taxon>
        <taxon>Caryophyllales</taxon>
        <taxon>Nepenthaceae</taxon>
        <taxon>Nepenthes</taxon>
    </lineage>
</organism>
<feature type="repeat" description="PPR" evidence="3">
    <location>
        <begin position="726"/>
        <end position="760"/>
    </location>
</feature>
<feature type="repeat" description="PPR" evidence="3">
    <location>
        <begin position="235"/>
        <end position="269"/>
    </location>
</feature>
<dbReference type="PANTHER" id="PTHR46128:SF152">
    <property type="entry name" value="PENTACOTRIPEPTIDE-REPEAT REGION OF PRORP DOMAIN-CONTAINING PROTEIN"/>
    <property type="match status" value="1"/>
</dbReference>